<feature type="signal peptide" evidence="2">
    <location>
        <begin position="1"/>
        <end position="22"/>
    </location>
</feature>
<keyword evidence="2" id="KW-0732">Signal</keyword>
<sequence length="243" mass="25133">MSSQHLLVILLAAAQATGVVEGGTTCPNTIKGDYKSVSLVQASAPSSRRLVSDVPLRANKQLAEDASNETWRSVLQARVSSARHFVDTWCSVLQSQVSSARHRMARAVERALGAHDAALATKGGFEATLIVVLVVGVVGGTVCCLWHNNWSVLGAAHHTREVAGKAVEAANKGTHAGAVRIENMTREKQAAAGPGASRSGAGSPLGGRAPMDAMASDRRAAGPGQEEGQASPGRPVAEPTECC</sequence>
<evidence type="ECO:0000256" key="1">
    <source>
        <dbReference type="SAM" id="MobiDB-lite"/>
    </source>
</evidence>
<organism evidence="3">
    <name type="scientific">Alexandrium catenella</name>
    <name type="common">Red tide dinoflagellate</name>
    <name type="synonym">Gonyaulax catenella</name>
    <dbReference type="NCBI Taxonomy" id="2925"/>
    <lineage>
        <taxon>Eukaryota</taxon>
        <taxon>Sar</taxon>
        <taxon>Alveolata</taxon>
        <taxon>Dinophyceae</taxon>
        <taxon>Gonyaulacales</taxon>
        <taxon>Pyrocystaceae</taxon>
        <taxon>Alexandrium</taxon>
    </lineage>
</organism>
<reference evidence="3" key="1">
    <citation type="submission" date="2021-01" db="EMBL/GenBank/DDBJ databases">
        <authorList>
            <person name="Corre E."/>
            <person name="Pelletier E."/>
            <person name="Niang G."/>
            <person name="Scheremetjew M."/>
            <person name="Finn R."/>
            <person name="Kale V."/>
            <person name="Holt S."/>
            <person name="Cochrane G."/>
            <person name="Meng A."/>
            <person name="Brown T."/>
            <person name="Cohen L."/>
        </authorList>
    </citation>
    <scope>NUCLEOTIDE SEQUENCE</scope>
    <source>
        <strain evidence="3">OF101</strain>
    </source>
</reference>
<feature type="compositionally biased region" description="Low complexity" evidence="1">
    <location>
        <begin position="190"/>
        <end position="210"/>
    </location>
</feature>
<feature type="region of interest" description="Disordered" evidence="1">
    <location>
        <begin position="187"/>
        <end position="243"/>
    </location>
</feature>
<dbReference type="AlphaFoldDB" id="A0A7S1RR88"/>
<name>A0A7S1RR88_ALECA</name>
<evidence type="ECO:0000313" key="3">
    <source>
        <dbReference type="EMBL" id="CAD9173839.1"/>
    </source>
</evidence>
<dbReference type="EMBL" id="HBGE01084919">
    <property type="protein sequence ID" value="CAD9173839.1"/>
    <property type="molecule type" value="Transcribed_RNA"/>
</dbReference>
<protein>
    <submittedName>
        <fullName evidence="3">Uncharacterized protein</fullName>
    </submittedName>
</protein>
<accession>A0A7S1RR88</accession>
<evidence type="ECO:0000256" key="2">
    <source>
        <dbReference type="SAM" id="SignalP"/>
    </source>
</evidence>
<feature type="chain" id="PRO_5031554148" evidence="2">
    <location>
        <begin position="23"/>
        <end position="243"/>
    </location>
</feature>
<proteinExistence type="predicted"/>
<gene>
    <name evidence="3" type="ORF">ACAT0790_LOCUS50608</name>
</gene>